<dbReference type="InterPro" id="IPR001638">
    <property type="entry name" value="Solute-binding_3/MltF_N"/>
</dbReference>
<sequence>MWLSMNYGICFISLFIFSTVVRAVPVNKESFEQYLPVQIYSEIWPPFQVKDKQGKLTGLATDHVKSAFEQADVPYHILPMRWARALNFIKLKPNALIYSISRTPERESRFHWIAKLGRVNVKLLSLKESNEVISHPSQLTNYVIALKRAEASLDYFLGLGLEPGKHIIFVNNSEQALKLLDIGRVDFYPISAETLQSSLDIIGYSSSKFKYVYYFKALSFDIYIAANKDSDLAFISYINDLFDKCALCNAADASDILRNLN</sequence>
<comment type="caution">
    <text evidence="2">The sequence shown here is derived from an EMBL/GenBank/DDBJ whole genome shotgun (WGS) entry which is preliminary data.</text>
</comment>
<dbReference type="SUPFAM" id="SSF53850">
    <property type="entry name" value="Periplasmic binding protein-like II"/>
    <property type="match status" value="1"/>
</dbReference>
<proteinExistence type="predicted"/>
<dbReference type="Pfam" id="PF00497">
    <property type="entry name" value="SBP_bac_3"/>
    <property type="match status" value="1"/>
</dbReference>
<evidence type="ECO:0000259" key="1">
    <source>
        <dbReference type="Pfam" id="PF00497"/>
    </source>
</evidence>
<evidence type="ECO:0000313" key="3">
    <source>
        <dbReference type="Proteomes" id="UP001157186"/>
    </source>
</evidence>
<dbReference type="PANTHER" id="PTHR38834:SF3">
    <property type="entry name" value="SOLUTE-BINDING PROTEIN FAMILY 3_N-TERMINAL DOMAIN-CONTAINING PROTEIN"/>
    <property type="match status" value="1"/>
</dbReference>
<organism evidence="2 3">
    <name type="scientific">Thalassotalea insulae</name>
    <dbReference type="NCBI Taxonomy" id="2056778"/>
    <lineage>
        <taxon>Bacteria</taxon>
        <taxon>Pseudomonadati</taxon>
        <taxon>Pseudomonadota</taxon>
        <taxon>Gammaproteobacteria</taxon>
        <taxon>Alteromonadales</taxon>
        <taxon>Colwelliaceae</taxon>
        <taxon>Thalassotalea</taxon>
    </lineage>
</organism>
<name>A0ABQ6GR03_9GAMM</name>
<accession>A0ABQ6GR03</accession>
<evidence type="ECO:0000313" key="2">
    <source>
        <dbReference type="EMBL" id="GLX77120.1"/>
    </source>
</evidence>
<feature type="domain" description="Solute-binding protein family 3/N-terminal" evidence="1">
    <location>
        <begin position="43"/>
        <end position="179"/>
    </location>
</feature>
<gene>
    <name evidence="2" type="ORF">tinsulaeT_04600</name>
</gene>
<dbReference type="PANTHER" id="PTHR38834">
    <property type="entry name" value="PERIPLASMIC SUBSTRATE BINDING PROTEIN FAMILY 3"/>
    <property type="match status" value="1"/>
</dbReference>
<protein>
    <recommendedName>
        <fullName evidence="1">Solute-binding protein family 3/N-terminal domain-containing protein</fullName>
    </recommendedName>
</protein>
<dbReference type="Gene3D" id="3.40.190.10">
    <property type="entry name" value="Periplasmic binding protein-like II"/>
    <property type="match status" value="2"/>
</dbReference>
<dbReference type="EMBL" id="BSST01000001">
    <property type="protein sequence ID" value="GLX77120.1"/>
    <property type="molecule type" value="Genomic_DNA"/>
</dbReference>
<dbReference type="RefSeq" id="WP_284242953.1">
    <property type="nucleotide sequence ID" value="NZ_BSST01000001.1"/>
</dbReference>
<keyword evidence="3" id="KW-1185">Reference proteome</keyword>
<reference evidence="2 3" key="1">
    <citation type="submission" date="2023-03" db="EMBL/GenBank/DDBJ databases">
        <title>Draft genome sequence of Thalassotalea insulae KCTC 62186T.</title>
        <authorList>
            <person name="Sawabe T."/>
        </authorList>
    </citation>
    <scope>NUCLEOTIDE SEQUENCE [LARGE SCALE GENOMIC DNA]</scope>
    <source>
        <strain evidence="2 3">KCTC 62186</strain>
    </source>
</reference>
<dbReference type="Proteomes" id="UP001157186">
    <property type="component" value="Unassembled WGS sequence"/>
</dbReference>